<dbReference type="AlphaFoldDB" id="A0A382QFU7"/>
<feature type="non-terminal residue" evidence="1">
    <location>
        <position position="26"/>
    </location>
</feature>
<reference evidence="1" key="1">
    <citation type="submission" date="2018-05" db="EMBL/GenBank/DDBJ databases">
        <authorList>
            <person name="Lanie J.A."/>
            <person name="Ng W.-L."/>
            <person name="Kazmierczak K.M."/>
            <person name="Andrzejewski T.M."/>
            <person name="Davidsen T.M."/>
            <person name="Wayne K.J."/>
            <person name="Tettelin H."/>
            <person name="Glass J.I."/>
            <person name="Rusch D."/>
            <person name="Podicherti R."/>
            <person name="Tsui H.-C.T."/>
            <person name="Winkler M.E."/>
        </authorList>
    </citation>
    <scope>NUCLEOTIDE SEQUENCE</scope>
</reference>
<evidence type="ECO:0000313" key="1">
    <source>
        <dbReference type="EMBL" id="SVC83818.1"/>
    </source>
</evidence>
<proteinExistence type="predicted"/>
<accession>A0A382QFU7</accession>
<name>A0A382QFU7_9ZZZZ</name>
<organism evidence="1">
    <name type="scientific">marine metagenome</name>
    <dbReference type="NCBI Taxonomy" id="408172"/>
    <lineage>
        <taxon>unclassified sequences</taxon>
        <taxon>metagenomes</taxon>
        <taxon>ecological metagenomes</taxon>
    </lineage>
</organism>
<dbReference type="EMBL" id="UINC01113892">
    <property type="protein sequence ID" value="SVC83818.1"/>
    <property type="molecule type" value="Genomic_DNA"/>
</dbReference>
<protein>
    <submittedName>
        <fullName evidence="1">Uncharacterized protein</fullName>
    </submittedName>
</protein>
<gene>
    <name evidence="1" type="ORF">METZ01_LOCUS336672</name>
</gene>
<sequence length="26" mass="3063">MISLIMISIQKKWILKLDLSVIDFIT</sequence>